<feature type="region of interest" description="Disordered" evidence="1">
    <location>
        <begin position="1"/>
        <end position="23"/>
    </location>
</feature>
<organism evidence="2">
    <name type="scientific">marine sediment metagenome</name>
    <dbReference type="NCBI Taxonomy" id="412755"/>
    <lineage>
        <taxon>unclassified sequences</taxon>
        <taxon>metagenomes</taxon>
        <taxon>ecological metagenomes</taxon>
    </lineage>
</organism>
<dbReference type="AlphaFoldDB" id="X1N8V6"/>
<evidence type="ECO:0000256" key="1">
    <source>
        <dbReference type="SAM" id="MobiDB-lite"/>
    </source>
</evidence>
<comment type="caution">
    <text evidence="2">The sequence shown here is derived from an EMBL/GenBank/DDBJ whole genome shotgun (WGS) entry which is preliminary data.</text>
</comment>
<feature type="compositionally biased region" description="Basic and acidic residues" evidence="1">
    <location>
        <begin position="1"/>
        <end position="13"/>
    </location>
</feature>
<proteinExistence type="predicted"/>
<evidence type="ECO:0000313" key="2">
    <source>
        <dbReference type="EMBL" id="GAI26636.1"/>
    </source>
</evidence>
<dbReference type="EMBL" id="BARV01020378">
    <property type="protein sequence ID" value="GAI26636.1"/>
    <property type="molecule type" value="Genomic_DNA"/>
</dbReference>
<accession>X1N8V6</accession>
<sequence length="52" mass="6003">MKRDKELRKEMREGSGSSVFGSLGIKKTKKEEIERRKNETIRLFGMRGETSG</sequence>
<reference evidence="2" key="1">
    <citation type="journal article" date="2014" name="Front. Microbiol.">
        <title>High frequency of phylogenetically diverse reductive dehalogenase-homologous genes in deep subseafloor sedimentary metagenomes.</title>
        <authorList>
            <person name="Kawai M."/>
            <person name="Futagami T."/>
            <person name="Toyoda A."/>
            <person name="Takaki Y."/>
            <person name="Nishi S."/>
            <person name="Hori S."/>
            <person name="Arai W."/>
            <person name="Tsubouchi T."/>
            <person name="Morono Y."/>
            <person name="Uchiyama I."/>
            <person name="Ito T."/>
            <person name="Fujiyama A."/>
            <person name="Inagaki F."/>
            <person name="Takami H."/>
        </authorList>
    </citation>
    <scope>NUCLEOTIDE SEQUENCE</scope>
    <source>
        <strain evidence="2">Expedition CK06-06</strain>
    </source>
</reference>
<protein>
    <submittedName>
        <fullName evidence="2">Uncharacterized protein</fullName>
    </submittedName>
</protein>
<name>X1N8V6_9ZZZZ</name>
<gene>
    <name evidence="2" type="ORF">S06H3_34016</name>
</gene>